<feature type="compositionally biased region" description="Polar residues" evidence="1">
    <location>
        <begin position="95"/>
        <end position="107"/>
    </location>
</feature>
<feature type="region of interest" description="Disordered" evidence="1">
    <location>
        <begin position="46"/>
        <end position="115"/>
    </location>
</feature>
<evidence type="ECO:0000313" key="3">
    <source>
        <dbReference type="Proteomes" id="UP001341840"/>
    </source>
</evidence>
<protein>
    <submittedName>
        <fullName evidence="2">Uncharacterized protein</fullName>
    </submittedName>
</protein>
<organism evidence="2 3">
    <name type="scientific">Stylosanthes scabra</name>
    <dbReference type="NCBI Taxonomy" id="79078"/>
    <lineage>
        <taxon>Eukaryota</taxon>
        <taxon>Viridiplantae</taxon>
        <taxon>Streptophyta</taxon>
        <taxon>Embryophyta</taxon>
        <taxon>Tracheophyta</taxon>
        <taxon>Spermatophyta</taxon>
        <taxon>Magnoliopsida</taxon>
        <taxon>eudicotyledons</taxon>
        <taxon>Gunneridae</taxon>
        <taxon>Pentapetalae</taxon>
        <taxon>rosids</taxon>
        <taxon>fabids</taxon>
        <taxon>Fabales</taxon>
        <taxon>Fabaceae</taxon>
        <taxon>Papilionoideae</taxon>
        <taxon>50 kb inversion clade</taxon>
        <taxon>dalbergioids sensu lato</taxon>
        <taxon>Dalbergieae</taxon>
        <taxon>Pterocarpus clade</taxon>
        <taxon>Stylosanthes</taxon>
    </lineage>
</organism>
<dbReference type="EMBL" id="JASCZI010120909">
    <property type="protein sequence ID" value="MED6157453.1"/>
    <property type="molecule type" value="Genomic_DNA"/>
</dbReference>
<gene>
    <name evidence="2" type="ORF">PIB30_023184</name>
</gene>
<reference evidence="2 3" key="1">
    <citation type="journal article" date="2023" name="Plants (Basel)">
        <title>Bridging the Gap: Combining Genomics and Transcriptomics Approaches to Understand Stylosanthes scabra, an Orphan Legume from the Brazilian Caatinga.</title>
        <authorList>
            <person name="Ferreira-Neto J.R.C."/>
            <person name="da Silva M.D."/>
            <person name="Binneck E."/>
            <person name="de Melo N.F."/>
            <person name="da Silva R.H."/>
            <person name="de Melo A.L.T.M."/>
            <person name="Pandolfi V."/>
            <person name="Bustamante F.O."/>
            <person name="Brasileiro-Vidal A.C."/>
            <person name="Benko-Iseppon A.M."/>
        </authorList>
    </citation>
    <scope>NUCLEOTIDE SEQUENCE [LARGE SCALE GENOMIC DNA]</scope>
    <source>
        <tissue evidence="2">Leaves</tissue>
    </source>
</reference>
<name>A0ABU6UC82_9FABA</name>
<sequence length="115" mass="12263">MLEGSSGYRPDTRFDGSQVYLDLNEPMSGPSHLFMALGGTPPSAAHVPGGSWEIPFMEPAHLPTPPASPAPAEQPDDPAARGRACRAPRRRGCGTAQQNFATGNNQGVRDGNRWH</sequence>
<proteinExistence type="predicted"/>
<feature type="compositionally biased region" description="Basic residues" evidence="1">
    <location>
        <begin position="83"/>
        <end position="92"/>
    </location>
</feature>
<accession>A0ABU6UC82</accession>
<dbReference type="Proteomes" id="UP001341840">
    <property type="component" value="Unassembled WGS sequence"/>
</dbReference>
<comment type="caution">
    <text evidence="2">The sequence shown here is derived from an EMBL/GenBank/DDBJ whole genome shotgun (WGS) entry which is preliminary data.</text>
</comment>
<keyword evidence="3" id="KW-1185">Reference proteome</keyword>
<evidence type="ECO:0000313" key="2">
    <source>
        <dbReference type="EMBL" id="MED6157453.1"/>
    </source>
</evidence>
<evidence type="ECO:0000256" key="1">
    <source>
        <dbReference type="SAM" id="MobiDB-lite"/>
    </source>
</evidence>